<evidence type="ECO:0000313" key="3">
    <source>
        <dbReference type="EMBL" id="TVY85572.1"/>
    </source>
</evidence>
<dbReference type="OrthoDB" id="121380at2759"/>
<feature type="domain" description="Intradiol ring-cleavage dioxygenases" evidence="2">
    <location>
        <begin position="104"/>
        <end position="190"/>
    </location>
</feature>
<dbReference type="InterPro" id="IPR000627">
    <property type="entry name" value="Intradiol_dOase_C"/>
</dbReference>
<dbReference type="PANTHER" id="PTHR34315">
    <property type="match status" value="1"/>
</dbReference>
<reference evidence="3 4" key="1">
    <citation type="submission" date="2018-05" db="EMBL/GenBank/DDBJ databases">
        <title>Genome sequencing and assembly of the regulated plant pathogen Lachnellula willkommii and related sister species for the development of diagnostic species identification markers.</title>
        <authorList>
            <person name="Giroux E."/>
            <person name="Bilodeau G."/>
        </authorList>
    </citation>
    <scope>NUCLEOTIDE SEQUENCE [LARGE SCALE GENOMIC DNA]</scope>
    <source>
        <strain evidence="3 4">CBS 268.59</strain>
    </source>
</reference>
<dbReference type="GO" id="GO:0005506">
    <property type="term" value="F:iron ion binding"/>
    <property type="evidence" value="ECO:0007669"/>
    <property type="project" value="InterPro"/>
</dbReference>
<evidence type="ECO:0000313" key="4">
    <source>
        <dbReference type="Proteomes" id="UP000469558"/>
    </source>
</evidence>
<protein>
    <recommendedName>
        <fullName evidence="2">Intradiol ring-cleavage dioxygenases domain-containing protein</fullName>
    </recommendedName>
</protein>
<dbReference type="InterPro" id="IPR015889">
    <property type="entry name" value="Intradiol_dOase_core"/>
</dbReference>
<comment type="caution">
    <text evidence="3">The sequence shown here is derived from an EMBL/GenBank/DDBJ whole genome shotgun (WGS) entry which is preliminary data.</text>
</comment>
<evidence type="ECO:0000256" key="1">
    <source>
        <dbReference type="SAM" id="SignalP"/>
    </source>
</evidence>
<dbReference type="Proteomes" id="UP000469558">
    <property type="component" value="Unassembled WGS sequence"/>
</dbReference>
<gene>
    <name evidence="3" type="ORF">LSUE1_G000094</name>
</gene>
<feature type="chain" id="PRO_5035824131" description="Intradiol ring-cleavage dioxygenases domain-containing protein" evidence="1">
    <location>
        <begin position="23"/>
        <end position="318"/>
    </location>
</feature>
<dbReference type="AlphaFoldDB" id="A0A8T9CKF3"/>
<evidence type="ECO:0000259" key="2">
    <source>
        <dbReference type="Pfam" id="PF00775"/>
    </source>
</evidence>
<dbReference type="SUPFAM" id="SSF49482">
    <property type="entry name" value="Aromatic compound dioxygenase"/>
    <property type="match status" value="1"/>
</dbReference>
<feature type="signal peptide" evidence="1">
    <location>
        <begin position="1"/>
        <end position="22"/>
    </location>
</feature>
<dbReference type="GO" id="GO:0016702">
    <property type="term" value="F:oxidoreductase activity, acting on single donors with incorporation of molecular oxygen, incorporation of two atoms of oxygen"/>
    <property type="evidence" value="ECO:0007669"/>
    <property type="project" value="InterPro"/>
</dbReference>
<dbReference type="Pfam" id="PF00775">
    <property type="entry name" value="Dioxygenase_C"/>
    <property type="match status" value="1"/>
</dbReference>
<name>A0A8T9CKF3_9HELO</name>
<accession>A0A8T9CKF3</accession>
<dbReference type="Gene3D" id="2.60.130.10">
    <property type="entry name" value="Aromatic compound dioxygenase"/>
    <property type="match status" value="1"/>
</dbReference>
<dbReference type="PANTHER" id="PTHR34315:SF2">
    <property type="entry name" value="ANCHORED DIOXYGENASE, PUTATIVE (AFU_ORTHOLOGUE AFUA_3G01800)-RELATED"/>
    <property type="match status" value="1"/>
</dbReference>
<dbReference type="EMBL" id="QGMK01000001">
    <property type="protein sequence ID" value="TVY85572.1"/>
    <property type="molecule type" value="Genomic_DNA"/>
</dbReference>
<keyword evidence="1" id="KW-0732">Signal</keyword>
<sequence length="318" mass="34676">MVYFSKFVAAVATASLMGSAVAHPGESHSRTQAAKLRNARGISTDTPFPSRRDLAALEEFETVNHNLTSTYTEGMALFSSNGSTSCILTPEVTIGPYNIHGELIRSNITETQTGVPVHLEFQFIDYTTCEGVEDLMLDVWAANATGVYSGVQLTANEASLDTTFLRGLQATDSDGVASFDTIFPGHYAGRAIHQHVMSHYNYTVLPNNTIVGGDTNHIGQLFFDDALREAVEATYPYNTNTQTLVTNDEDMWAPDQADNSYDPFPDFVYLDPSDITKGLLMWISIGIDPTANYTSEEVFAGSWNGETTIAHANDLEGL</sequence>
<proteinExistence type="predicted"/>
<keyword evidence="4" id="KW-1185">Reference proteome</keyword>
<organism evidence="3 4">
    <name type="scientific">Lachnellula suecica</name>
    <dbReference type="NCBI Taxonomy" id="602035"/>
    <lineage>
        <taxon>Eukaryota</taxon>
        <taxon>Fungi</taxon>
        <taxon>Dikarya</taxon>
        <taxon>Ascomycota</taxon>
        <taxon>Pezizomycotina</taxon>
        <taxon>Leotiomycetes</taxon>
        <taxon>Helotiales</taxon>
        <taxon>Lachnaceae</taxon>
        <taxon>Lachnellula</taxon>
    </lineage>
</organism>
<dbReference type="CDD" id="cd03457">
    <property type="entry name" value="intradiol_dioxygenase_like"/>
    <property type="match status" value="1"/>
</dbReference>